<evidence type="ECO:0000313" key="2">
    <source>
        <dbReference type="Proteomes" id="UP000292209"/>
    </source>
</evidence>
<evidence type="ECO:0000313" key="1">
    <source>
        <dbReference type="EMBL" id="RZS97209.1"/>
    </source>
</evidence>
<gene>
    <name evidence="1" type="ORF">BC751_2809</name>
</gene>
<dbReference type="Proteomes" id="UP000292209">
    <property type="component" value="Unassembled WGS sequence"/>
</dbReference>
<reference evidence="1 2" key="1">
    <citation type="submission" date="2019-02" db="EMBL/GenBank/DDBJ databases">
        <title>Genomic Encyclopedia of Archaeal and Bacterial Type Strains, Phase II (KMG-II): from individual species to whole genera.</title>
        <authorList>
            <person name="Goeker M."/>
        </authorList>
    </citation>
    <scope>NUCLEOTIDE SEQUENCE [LARGE SCALE GENOMIC DNA]</scope>
    <source>
        <strain evidence="1 2">DSM 21411</strain>
    </source>
</reference>
<comment type="caution">
    <text evidence="1">The sequence shown here is derived from an EMBL/GenBank/DDBJ whole genome shotgun (WGS) entry which is preliminary data.</text>
</comment>
<dbReference type="EMBL" id="SGXG01000001">
    <property type="protein sequence ID" value="RZS97209.1"/>
    <property type="molecule type" value="Genomic_DNA"/>
</dbReference>
<dbReference type="AlphaFoldDB" id="A0A4V2F6R2"/>
<proteinExistence type="predicted"/>
<keyword evidence="2" id="KW-1185">Reference proteome</keyword>
<sequence length="48" mass="5770">MDLEYLEKQLGINSKTYWAYKLKGKKFIILNDNALKKMVCNTDNFDYF</sequence>
<name>A0A4V2F6R2_9BACT</name>
<organism evidence="1 2">
    <name type="scientific">Cecembia calidifontis</name>
    <dbReference type="NCBI Taxonomy" id="1187080"/>
    <lineage>
        <taxon>Bacteria</taxon>
        <taxon>Pseudomonadati</taxon>
        <taxon>Bacteroidota</taxon>
        <taxon>Cytophagia</taxon>
        <taxon>Cytophagales</taxon>
        <taxon>Cyclobacteriaceae</taxon>
        <taxon>Cecembia</taxon>
    </lineage>
</organism>
<protein>
    <submittedName>
        <fullName evidence="1">Uncharacterized protein</fullName>
    </submittedName>
</protein>
<accession>A0A4V2F6R2</accession>